<dbReference type="PANTHER" id="PTHR34351:SF1">
    <property type="entry name" value="SLR1927 PROTEIN"/>
    <property type="match status" value="1"/>
</dbReference>
<evidence type="ECO:0000313" key="6">
    <source>
        <dbReference type="Proteomes" id="UP000618382"/>
    </source>
</evidence>
<accession>A0A7Y9JZT3</accession>
<evidence type="ECO:0000313" key="5">
    <source>
        <dbReference type="Proteomes" id="UP000577956"/>
    </source>
</evidence>
<feature type="domain" description="DUF58" evidence="2">
    <location>
        <begin position="204"/>
        <end position="279"/>
    </location>
</feature>
<evidence type="ECO:0000259" key="2">
    <source>
        <dbReference type="Pfam" id="PF01882"/>
    </source>
</evidence>
<sequence>MSLRPTPRGWALLAAAVVTFQLGVWLGSIDLVRIGLLLTALVVTALLVALLRDPARGRRRLDVVRSVAPNPVHAGEETQVRVEVVASDGAGRARLAGLRLAEQAAVELSGGRPLRARVARTPDRVTVRYPVRAAQRGRWPLGPLVVTRTDVFGVVRARSTLGGESEVAVWPAVSALPAPADVLVGEPDRVALGARTPSTDDANLRDYREGDDLRRVHWRSSARRGALLVRSDERAGLRPVSVLVDLPVRSSAAEWTVSMAASMALAMLDGGHRVRLVGSAVGARPQDGLRGGATPFLHATAGTGARAGLLDLTVDLEAPRNQQEADARLLDAAHLLDTSDAAGQIVLAVLGPASHAARGALAHIGDATQGWALVRGDGRGLDANEAHHTAQALRRAGWRVAAAEAGEDPVACWLRLLGAGR</sequence>
<dbReference type="AlphaFoldDB" id="A0A7Y9JZT3"/>
<organism evidence="4 5">
    <name type="scientific">Cellulomonas oligotrophica</name>
    <dbReference type="NCBI Taxonomy" id="931536"/>
    <lineage>
        <taxon>Bacteria</taxon>
        <taxon>Bacillati</taxon>
        <taxon>Actinomycetota</taxon>
        <taxon>Actinomycetes</taxon>
        <taxon>Micrococcales</taxon>
        <taxon>Cellulomonadaceae</taxon>
        <taxon>Cellulomonas</taxon>
    </lineage>
</organism>
<comment type="caution">
    <text evidence="4">The sequence shown here is derived from an EMBL/GenBank/DDBJ whole genome shotgun (WGS) entry which is preliminary data.</text>
</comment>
<keyword evidence="1" id="KW-1133">Transmembrane helix</keyword>
<proteinExistence type="predicted"/>
<dbReference type="InterPro" id="IPR002881">
    <property type="entry name" value="DUF58"/>
</dbReference>
<gene>
    <name evidence="4" type="ORF">BKA21_003770</name>
    <name evidence="3" type="ORF">Col01nite_30750</name>
</gene>
<dbReference type="Proteomes" id="UP000577956">
    <property type="component" value="Unassembled WGS sequence"/>
</dbReference>
<dbReference type="RefSeq" id="WP_140460514.1">
    <property type="nucleotide sequence ID" value="NZ_BAABFI010000029.1"/>
</dbReference>
<protein>
    <submittedName>
        <fullName evidence="4">Uncharacterized protein (DUF58 family)</fullName>
    </submittedName>
</protein>
<dbReference type="Pfam" id="PF01882">
    <property type="entry name" value="DUF58"/>
    <property type="match status" value="1"/>
</dbReference>
<evidence type="ECO:0000313" key="4">
    <source>
        <dbReference type="EMBL" id="NYD88221.1"/>
    </source>
</evidence>
<keyword evidence="1" id="KW-0472">Membrane</keyword>
<keyword evidence="1" id="KW-0812">Transmembrane</keyword>
<feature type="transmembrane region" description="Helical" evidence="1">
    <location>
        <begin position="34"/>
        <end position="51"/>
    </location>
</feature>
<evidence type="ECO:0000256" key="1">
    <source>
        <dbReference type="SAM" id="Phobius"/>
    </source>
</evidence>
<reference evidence="3 6" key="2">
    <citation type="submission" date="2021-01" db="EMBL/GenBank/DDBJ databases">
        <title>Whole genome shotgun sequence of Cellulomonas oligotrophica NBRC 109435.</title>
        <authorList>
            <person name="Komaki H."/>
            <person name="Tamura T."/>
        </authorList>
    </citation>
    <scope>NUCLEOTIDE SEQUENCE [LARGE SCALE GENOMIC DNA]</scope>
    <source>
        <strain evidence="3 6">NBRC 109435</strain>
    </source>
</reference>
<dbReference type="PANTHER" id="PTHR34351">
    <property type="entry name" value="SLR1927 PROTEIN-RELATED"/>
    <property type="match status" value="1"/>
</dbReference>
<feature type="transmembrane region" description="Helical" evidence="1">
    <location>
        <begin position="9"/>
        <end position="28"/>
    </location>
</feature>
<name>A0A7Y9JZT3_9CELL</name>
<dbReference type="EMBL" id="JACCBK010000001">
    <property type="protein sequence ID" value="NYD88221.1"/>
    <property type="molecule type" value="Genomic_DNA"/>
</dbReference>
<dbReference type="EMBL" id="BONN01000010">
    <property type="protein sequence ID" value="GIG33916.1"/>
    <property type="molecule type" value="Genomic_DNA"/>
</dbReference>
<evidence type="ECO:0000313" key="3">
    <source>
        <dbReference type="EMBL" id="GIG33916.1"/>
    </source>
</evidence>
<dbReference type="Proteomes" id="UP000618382">
    <property type="component" value="Unassembled WGS sequence"/>
</dbReference>
<keyword evidence="6" id="KW-1185">Reference proteome</keyword>
<reference evidence="4 5" key="1">
    <citation type="submission" date="2020-07" db="EMBL/GenBank/DDBJ databases">
        <title>Sequencing the genomes of 1000 actinobacteria strains.</title>
        <authorList>
            <person name="Klenk H.-P."/>
        </authorList>
    </citation>
    <scope>NUCLEOTIDE SEQUENCE [LARGE SCALE GENOMIC DNA]</scope>
    <source>
        <strain evidence="4 5">DSM 24482</strain>
    </source>
</reference>